<feature type="domain" description="HTH marR-type" evidence="4">
    <location>
        <begin position="6"/>
        <end position="139"/>
    </location>
</feature>
<dbReference type="Proteomes" id="UP000622890">
    <property type="component" value="Unassembled WGS sequence"/>
</dbReference>
<proteinExistence type="predicted"/>
<dbReference type="InterPro" id="IPR000835">
    <property type="entry name" value="HTH_MarR-typ"/>
</dbReference>
<dbReference type="PRINTS" id="PR00598">
    <property type="entry name" value="HTHMARR"/>
</dbReference>
<keyword evidence="2" id="KW-0238">DNA-binding</keyword>
<dbReference type="GO" id="GO:0003677">
    <property type="term" value="F:DNA binding"/>
    <property type="evidence" value="ECO:0007669"/>
    <property type="project" value="UniProtKB-KW"/>
</dbReference>
<dbReference type="PANTHER" id="PTHR33164">
    <property type="entry name" value="TRANSCRIPTIONAL REGULATOR, MARR FAMILY"/>
    <property type="match status" value="1"/>
</dbReference>
<dbReference type="GO" id="GO:0003700">
    <property type="term" value="F:DNA-binding transcription factor activity"/>
    <property type="evidence" value="ECO:0007669"/>
    <property type="project" value="InterPro"/>
</dbReference>
<dbReference type="InterPro" id="IPR036388">
    <property type="entry name" value="WH-like_DNA-bd_sf"/>
</dbReference>
<sequence>MAFSIEERFSAALYHASRAWRQAIDRRLKDLGIGQAGWMAIAVVAAAGEPLPQTELARRLGVENPTLVVTIDRLTAGGLAVRVPSSTDRRIKLVALTEAGTKLYEKVKSQADQVRNELLAHIDKDHLQLMTELLESVREKAESAP</sequence>
<evidence type="ECO:0000256" key="1">
    <source>
        <dbReference type="ARBA" id="ARBA00023015"/>
    </source>
</evidence>
<dbReference type="AlphaFoldDB" id="A0A934W8I8"/>
<dbReference type="InterPro" id="IPR039422">
    <property type="entry name" value="MarR/SlyA-like"/>
</dbReference>
<evidence type="ECO:0000313" key="5">
    <source>
        <dbReference type="EMBL" id="MBK4738687.1"/>
    </source>
</evidence>
<dbReference type="EMBL" id="JAEPBG010000025">
    <property type="protein sequence ID" value="MBK4738687.1"/>
    <property type="molecule type" value="Genomic_DNA"/>
</dbReference>
<protein>
    <submittedName>
        <fullName evidence="5">MarR family transcriptional regulator</fullName>
    </submittedName>
</protein>
<dbReference type="PANTHER" id="PTHR33164:SF64">
    <property type="entry name" value="TRANSCRIPTIONAL REGULATOR SLYA"/>
    <property type="match status" value="1"/>
</dbReference>
<reference evidence="5" key="1">
    <citation type="submission" date="2021-01" db="EMBL/GenBank/DDBJ databases">
        <title>Genome sequence of strain Noviherbaspirillum sp. DKR-6.</title>
        <authorList>
            <person name="Chaudhary D.K."/>
        </authorList>
    </citation>
    <scope>NUCLEOTIDE SEQUENCE</scope>
    <source>
        <strain evidence="5">DKR-6</strain>
    </source>
</reference>
<dbReference type="PROSITE" id="PS50995">
    <property type="entry name" value="HTH_MARR_2"/>
    <property type="match status" value="1"/>
</dbReference>
<evidence type="ECO:0000256" key="3">
    <source>
        <dbReference type="ARBA" id="ARBA00023163"/>
    </source>
</evidence>
<name>A0A934W8I8_9BURK</name>
<evidence type="ECO:0000313" key="6">
    <source>
        <dbReference type="Proteomes" id="UP000622890"/>
    </source>
</evidence>
<dbReference type="SMART" id="SM00347">
    <property type="entry name" value="HTH_MARR"/>
    <property type="match status" value="1"/>
</dbReference>
<gene>
    <name evidence="5" type="ORF">JJB74_29085</name>
</gene>
<comment type="caution">
    <text evidence="5">The sequence shown here is derived from an EMBL/GenBank/DDBJ whole genome shotgun (WGS) entry which is preliminary data.</text>
</comment>
<dbReference type="SUPFAM" id="SSF46785">
    <property type="entry name" value="Winged helix' DNA-binding domain"/>
    <property type="match status" value="1"/>
</dbReference>
<keyword evidence="6" id="KW-1185">Reference proteome</keyword>
<keyword evidence="3" id="KW-0804">Transcription</keyword>
<dbReference type="Pfam" id="PF12802">
    <property type="entry name" value="MarR_2"/>
    <property type="match status" value="1"/>
</dbReference>
<dbReference type="Gene3D" id="1.10.10.10">
    <property type="entry name" value="Winged helix-like DNA-binding domain superfamily/Winged helix DNA-binding domain"/>
    <property type="match status" value="1"/>
</dbReference>
<organism evidence="5 6">
    <name type="scientific">Noviherbaspirillum pedocola</name>
    <dbReference type="NCBI Taxonomy" id="2801341"/>
    <lineage>
        <taxon>Bacteria</taxon>
        <taxon>Pseudomonadati</taxon>
        <taxon>Pseudomonadota</taxon>
        <taxon>Betaproteobacteria</taxon>
        <taxon>Burkholderiales</taxon>
        <taxon>Oxalobacteraceae</taxon>
        <taxon>Noviherbaspirillum</taxon>
    </lineage>
</organism>
<accession>A0A934W8I8</accession>
<evidence type="ECO:0000259" key="4">
    <source>
        <dbReference type="PROSITE" id="PS50995"/>
    </source>
</evidence>
<evidence type="ECO:0000256" key="2">
    <source>
        <dbReference type="ARBA" id="ARBA00023125"/>
    </source>
</evidence>
<dbReference type="RefSeq" id="WP_200598058.1">
    <property type="nucleotide sequence ID" value="NZ_JAEPBG010000025.1"/>
</dbReference>
<keyword evidence="1" id="KW-0805">Transcription regulation</keyword>
<dbReference type="InterPro" id="IPR036390">
    <property type="entry name" value="WH_DNA-bd_sf"/>
</dbReference>
<dbReference type="GO" id="GO:0006950">
    <property type="term" value="P:response to stress"/>
    <property type="evidence" value="ECO:0007669"/>
    <property type="project" value="TreeGrafter"/>
</dbReference>